<comment type="caution">
    <text evidence="1">The sequence shown here is derived from an EMBL/GenBank/DDBJ whole genome shotgun (WGS) entry which is preliminary data.</text>
</comment>
<accession>A0ABR3W923</accession>
<organism evidence="1 2">
    <name type="scientific">Diaporthe australafricana</name>
    <dbReference type="NCBI Taxonomy" id="127596"/>
    <lineage>
        <taxon>Eukaryota</taxon>
        <taxon>Fungi</taxon>
        <taxon>Dikarya</taxon>
        <taxon>Ascomycota</taxon>
        <taxon>Pezizomycotina</taxon>
        <taxon>Sordariomycetes</taxon>
        <taxon>Sordariomycetidae</taxon>
        <taxon>Diaporthales</taxon>
        <taxon>Diaporthaceae</taxon>
        <taxon>Diaporthe</taxon>
    </lineage>
</organism>
<reference evidence="1 2" key="1">
    <citation type="journal article" date="2024" name="IMA Fungus">
        <title>IMA Genome - F19 : A genome assembly and annotation guide to empower mycologists, including annotated draft genome sequences of Ceratocystis pirilliformis, Diaporthe australafricana, Fusarium ophioides, Paecilomyces lecythidis, and Sporothrix stenoceras.</title>
        <authorList>
            <person name="Aylward J."/>
            <person name="Wilson A.M."/>
            <person name="Visagie C.M."/>
            <person name="Spraker J."/>
            <person name="Barnes I."/>
            <person name="Buitendag C."/>
            <person name="Ceriani C."/>
            <person name="Del Mar Angel L."/>
            <person name="du Plessis D."/>
            <person name="Fuchs T."/>
            <person name="Gasser K."/>
            <person name="Kramer D."/>
            <person name="Li W."/>
            <person name="Munsamy K."/>
            <person name="Piso A."/>
            <person name="Price J.L."/>
            <person name="Sonnekus B."/>
            <person name="Thomas C."/>
            <person name="van der Nest A."/>
            <person name="van Dijk A."/>
            <person name="van Heerden A."/>
            <person name="van Vuuren N."/>
            <person name="Yilmaz N."/>
            <person name="Duong T.A."/>
            <person name="van der Merwe N.A."/>
            <person name="Wingfield M.J."/>
            <person name="Wingfield B.D."/>
        </authorList>
    </citation>
    <scope>NUCLEOTIDE SEQUENCE [LARGE SCALE GENOMIC DNA]</scope>
    <source>
        <strain evidence="1 2">CMW 18300</strain>
    </source>
</reference>
<dbReference type="EMBL" id="JAWRVE010000123">
    <property type="protein sequence ID" value="KAL1856326.1"/>
    <property type="molecule type" value="Genomic_DNA"/>
</dbReference>
<name>A0ABR3W923_9PEZI</name>
<sequence>MSFFSPLALHRVVSALISTYILENNPERAPHFADMLHHIKSDFLEVISTFPDLQANLFDQVMARALLEQVADTFGDGKLPMLLELTCVLLYTPSMPNPFGTLSLEALLDEVIVTLASSRTRLVEWALIRELLPIPEQTEDLITFEAIGKLLGALFTEARAAGVPQEDLEMVGRLGLKIVGDIVHSDLHGIGSPHFRRSSSQVVIVWVMVAGDFFLEELQGLLDQQQLRDLRRSFQLFVDQGVFIEHRSSFCLQVASTSRRP</sequence>
<gene>
    <name evidence="1" type="ORF">Daus18300_010811</name>
</gene>
<proteinExistence type="predicted"/>
<dbReference type="Proteomes" id="UP001583177">
    <property type="component" value="Unassembled WGS sequence"/>
</dbReference>
<keyword evidence="2" id="KW-1185">Reference proteome</keyword>
<evidence type="ECO:0000313" key="2">
    <source>
        <dbReference type="Proteomes" id="UP001583177"/>
    </source>
</evidence>
<protein>
    <submittedName>
        <fullName evidence="1">Uncharacterized protein</fullName>
    </submittedName>
</protein>
<evidence type="ECO:0000313" key="1">
    <source>
        <dbReference type="EMBL" id="KAL1856326.1"/>
    </source>
</evidence>